<gene>
    <name evidence="2" type="ORF">PPL_12358</name>
</gene>
<dbReference type="GeneID" id="31367825"/>
<dbReference type="RefSeq" id="XP_020429279.1">
    <property type="nucleotide sequence ID" value="XM_020583092.1"/>
</dbReference>
<sequence length="435" mass="48079">MYMSLFVLILLSTVLVTCNSTYITLYMDKRSTNSSNTTLCGSSPLVLDACSSLSTVISSYLNITSNNSENGLPLMIYVAPGTYNYTGNSDLSFHGLNISLYQTPKTEGQVTFDFTAADTLPNNYKSMFTISVDTWDGPYLPSAISINNFEFLNVNKVINVGIFGSILNISIISSTFNYISYGGELLSMNMAHLTETQPYINLDISGSTFNNISSIASFQPNNFIIVTVVVSDSQLRTDLPFNQSDIDRQLIQFEYGSLLLENVDFITSIPLITNHVLRPTTFTIIGSNFTSIPDSPHLIDVAAGYFNVSSCIFTNTKIHLTAPGGCEIIDSKFDHNQFYFEIANCFINNSNFIKYNGTDLICLDYFTPPTEITFTNLKTNSPLSISNNGCIIQGIPKINKKLPAWAISLINVSVDIEVGYNRLVGETENFVIFTE</sequence>
<protein>
    <recommendedName>
        <fullName evidence="4">IPT/TIG domain-containing protein</fullName>
    </recommendedName>
</protein>
<feature type="chain" id="PRO_5003042610" description="IPT/TIG domain-containing protein" evidence="1">
    <location>
        <begin position="21"/>
        <end position="435"/>
    </location>
</feature>
<feature type="signal peptide" evidence="1">
    <location>
        <begin position="1"/>
        <end position="20"/>
    </location>
</feature>
<dbReference type="AlphaFoldDB" id="D3BMD8"/>
<dbReference type="EMBL" id="ADBJ01000043">
    <property type="protein sequence ID" value="EFA77150.1"/>
    <property type="molecule type" value="Genomic_DNA"/>
</dbReference>
<evidence type="ECO:0000313" key="3">
    <source>
        <dbReference type="Proteomes" id="UP000001396"/>
    </source>
</evidence>
<organism evidence="2 3">
    <name type="scientific">Heterostelium pallidum (strain ATCC 26659 / Pp 5 / PN500)</name>
    <name type="common">Cellular slime mold</name>
    <name type="synonym">Polysphondylium pallidum</name>
    <dbReference type="NCBI Taxonomy" id="670386"/>
    <lineage>
        <taxon>Eukaryota</taxon>
        <taxon>Amoebozoa</taxon>
        <taxon>Evosea</taxon>
        <taxon>Eumycetozoa</taxon>
        <taxon>Dictyostelia</taxon>
        <taxon>Acytosteliales</taxon>
        <taxon>Acytosteliaceae</taxon>
        <taxon>Heterostelium</taxon>
    </lineage>
</organism>
<evidence type="ECO:0008006" key="4">
    <source>
        <dbReference type="Google" id="ProtNLM"/>
    </source>
</evidence>
<comment type="caution">
    <text evidence="2">The sequence shown here is derived from an EMBL/GenBank/DDBJ whole genome shotgun (WGS) entry which is preliminary data.</text>
</comment>
<evidence type="ECO:0000256" key="1">
    <source>
        <dbReference type="SAM" id="SignalP"/>
    </source>
</evidence>
<reference evidence="2 3" key="1">
    <citation type="journal article" date="2011" name="Genome Res.">
        <title>Phylogeny-wide analysis of social amoeba genomes highlights ancient origins for complex intercellular communication.</title>
        <authorList>
            <person name="Heidel A.J."/>
            <person name="Lawal H.M."/>
            <person name="Felder M."/>
            <person name="Schilde C."/>
            <person name="Helps N.R."/>
            <person name="Tunggal B."/>
            <person name="Rivero F."/>
            <person name="John U."/>
            <person name="Schleicher M."/>
            <person name="Eichinger L."/>
            <person name="Platzer M."/>
            <person name="Noegel A.A."/>
            <person name="Schaap P."/>
            <person name="Gloeckner G."/>
        </authorList>
    </citation>
    <scope>NUCLEOTIDE SEQUENCE [LARGE SCALE GENOMIC DNA]</scope>
    <source>
        <strain evidence="3">ATCC 26659 / Pp 5 / PN500</strain>
    </source>
</reference>
<dbReference type="Proteomes" id="UP000001396">
    <property type="component" value="Unassembled WGS sequence"/>
</dbReference>
<keyword evidence="1" id="KW-0732">Signal</keyword>
<proteinExistence type="predicted"/>
<dbReference type="InParanoid" id="D3BMD8"/>
<name>D3BMD8_HETP5</name>
<evidence type="ECO:0000313" key="2">
    <source>
        <dbReference type="EMBL" id="EFA77150.1"/>
    </source>
</evidence>
<keyword evidence="3" id="KW-1185">Reference proteome</keyword>
<accession>D3BMD8</accession>